<evidence type="ECO:0000256" key="2">
    <source>
        <dbReference type="ARBA" id="ARBA00023015"/>
    </source>
</evidence>
<dbReference type="RefSeq" id="WP_062074733.1">
    <property type="nucleotide sequence ID" value="NZ_BBRC01000004.1"/>
</dbReference>
<dbReference type="InterPro" id="IPR039425">
    <property type="entry name" value="RNA_pol_sigma-70-like"/>
</dbReference>
<dbReference type="GO" id="GO:0006352">
    <property type="term" value="P:DNA-templated transcription initiation"/>
    <property type="evidence" value="ECO:0007669"/>
    <property type="project" value="InterPro"/>
</dbReference>
<dbReference type="PANTHER" id="PTHR43133">
    <property type="entry name" value="RNA POLYMERASE ECF-TYPE SIGMA FACTO"/>
    <property type="match status" value="1"/>
</dbReference>
<gene>
    <name evidence="8" type="ORF">BKA03_000407</name>
</gene>
<keyword evidence="2" id="KW-0805">Transcription regulation</keyword>
<dbReference type="Pfam" id="PF04542">
    <property type="entry name" value="Sigma70_r2"/>
    <property type="match status" value="1"/>
</dbReference>
<dbReference type="EMBL" id="JACBZO010000001">
    <property type="protein sequence ID" value="NYI40288.1"/>
    <property type="molecule type" value="Genomic_DNA"/>
</dbReference>
<dbReference type="InterPro" id="IPR007627">
    <property type="entry name" value="RNA_pol_sigma70_r2"/>
</dbReference>
<dbReference type="InterPro" id="IPR013324">
    <property type="entry name" value="RNA_pol_sigma_r3/r4-like"/>
</dbReference>
<dbReference type="InterPro" id="IPR036388">
    <property type="entry name" value="WH-like_DNA-bd_sf"/>
</dbReference>
<dbReference type="Gene3D" id="1.10.10.10">
    <property type="entry name" value="Winged helix-like DNA-binding domain superfamily/Winged helix DNA-binding domain"/>
    <property type="match status" value="1"/>
</dbReference>
<dbReference type="SUPFAM" id="SSF88659">
    <property type="entry name" value="Sigma3 and sigma4 domains of RNA polymerase sigma factors"/>
    <property type="match status" value="1"/>
</dbReference>
<name>A0A7Z0CIV9_9MICO</name>
<evidence type="ECO:0000259" key="6">
    <source>
        <dbReference type="Pfam" id="PF04542"/>
    </source>
</evidence>
<keyword evidence="9" id="KW-1185">Reference proteome</keyword>
<dbReference type="PANTHER" id="PTHR43133:SF50">
    <property type="entry name" value="ECF RNA POLYMERASE SIGMA FACTOR SIGM"/>
    <property type="match status" value="1"/>
</dbReference>
<dbReference type="Gene3D" id="1.10.1740.10">
    <property type="match status" value="1"/>
</dbReference>
<keyword evidence="3" id="KW-0731">Sigma factor</keyword>
<reference evidence="8 9" key="1">
    <citation type="submission" date="2020-07" db="EMBL/GenBank/DDBJ databases">
        <title>Sequencing the genomes of 1000 actinobacteria strains.</title>
        <authorList>
            <person name="Klenk H.-P."/>
        </authorList>
    </citation>
    <scope>NUCLEOTIDE SEQUENCE [LARGE SCALE GENOMIC DNA]</scope>
    <source>
        <strain evidence="8 9">DSM 19970</strain>
    </source>
</reference>
<dbReference type="OrthoDB" id="3688906at2"/>
<dbReference type="AlphaFoldDB" id="A0A7Z0CIV9"/>
<dbReference type="NCBIfam" id="TIGR02937">
    <property type="entry name" value="sigma70-ECF"/>
    <property type="match status" value="1"/>
</dbReference>
<dbReference type="Pfam" id="PF08281">
    <property type="entry name" value="Sigma70_r4_2"/>
    <property type="match status" value="1"/>
</dbReference>
<evidence type="ECO:0000256" key="1">
    <source>
        <dbReference type="ARBA" id="ARBA00010641"/>
    </source>
</evidence>
<feature type="domain" description="RNA polymerase sigma-70 region 2" evidence="6">
    <location>
        <begin position="11"/>
        <end position="78"/>
    </location>
</feature>
<evidence type="ECO:0000256" key="3">
    <source>
        <dbReference type="ARBA" id="ARBA00023082"/>
    </source>
</evidence>
<dbReference type="InterPro" id="IPR013325">
    <property type="entry name" value="RNA_pol_sigma_r2"/>
</dbReference>
<keyword evidence="4" id="KW-0238">DNA-binding</keyword>
<evidence type="ECO:0000259" key="7">
    <source>
        <dbReference type="Pfam" id="PF08281"/>
    </source>
</evidence>
<evidence type="ECO:0000256" key="5">
    <source>
        <dbReference type="ARBA" id="ARBA00023163"/>
    </source>
</evidence>
<proteinExistence type="inferred from homology"/>
<dbReference type="CDD" id="cd06171">
    <property type="entry name" value="Sigma70_r4"/>
    <property type="match status" value="1"/>
</dbReference>
<dbReference type="Proteomes" id="UP000547973">
    <property type="component" value="Unassembled WGS sequence"/>
</dbReference>
<comment type="similarity">
    <text evidence="1">Belongs to the sigma-70 factor family. ECF subfamily.</text>
</comment>
<dbReference type="GO" id="GO:0016987">
    <property type="term" value="F:sigma factor activity"/>
    <property type="evidence" value="ECO:0007669"/>
    <property type="project" value="UniProtKB-KW"/>
</dbReference>
<dbReference type="SUPFAM" id="SSF88946">
    <property type="entry name" value="Sigma2 domain of RNA polymerase sigma factors"/>
    <property type="match status" value="1"/>
</dbReference>
<dbReference type="InterPro" id="IPR013249">
    <property type="entry name" value="RNA_pol_sigma70_r4_t2"/>
</dbReference>
<evidence type="ECO:0000256" key="4">
    <source>
        <dbReference type="ARBA" id="ARBA00023125"/>
    </source>
</evidence>
<comment type="caution">
    <text evidence="8">The sequence shown here is derived from an EMBL/GenBank/DDBJ whole genome shotgun (WGS) entry which is preliminary data.</text>
</comment>
<dbReference type="InterPro" id="IPR014284">
    <property type="entry name" value="RNA_pol_sigma-70_dom"/>
</dbReference>
<evidence type="ECO:0000313" key="9">
    <source>
        <dbReference type="Proteomes" id="UP000547973"/>
    </source>
</evidence>
<accession>A0A7Z0CIV9</accession>
<protein>
    <submittedName>
        <fullName evidence="8">RNA polymerase sigma factor (Sigma-70 family)</fullName>
    </submittedName>
</protein>
<feature type="domain" description="RNA polymerase sigma factor 70 region 4 type 2" evidence="7">
    <location>
        <begin position="105"/>
        <end position="155"/>
    </location>
</feature>
<organism evidence="8 9">
    <name type="scientific">Demequina lutea</name>
    <dbReference type="NCBI Taxonomy" id="431489"/>
    <lineage>
        <taxon>Bacteria</taxon>
        <taxon>Bacillati</taxon>
        <taxon>Actinomycetota</taxon>
        <taxon>Actinomycetes</taxon>
        <taxon>Micrococcales</taxon>
        <taxon>Demequinaceae</taxon>
        <taxon>Demequina</taxon>
    </lineage>
</organism>
<sequence length="183" mass="20550">MAARLEGMERLVRERQRALLGYAYVVCGDPHLAQDLVQDALVKTFSRPREGLAQAKVEAYVRRAITTIYVDQYRRQQRWSRVQHLFRPTIVQESTTPFSDLTADVATALADLAPRVRACIVLRFFDDLTVPDIAAQLGLAPGSVKRYLSDGLRALELRLGTLDDAGLALREEVAVTDQERTHS</sequence>
<keyword evidence="5" id="KW-0804">Transcription</keyword>
<dbReference type="GO" id="GO:0003677">
    <property type="term" value="F:DNA binding"/>
    <property type="evidence" value="ECO:0007669"/>
    <property type="project" value="UniProtKB-KW"/>
</dbReference>
<evidence type="ECO:0000313" key="8">
    <source>
        <dbReference type="EMBL" id="NYI40288.1"/>
    </source>
</evidence>